<protein>
    <submittedName>
        <fullName evidence="1">Uncharacterized protein</fullName>
    </submittedName>
</protein>
<evidence type="ECO:0000313" key="2">
    <source>
        <dbReference type="Proteomes" id="UP000324222"/>
    </source>
</evidence>
<reference evidence="1 2" key="1">
    <citation type="submission" date="2019-05" db="EMBL/GenBank/DDBJ databases">
        <title>Another draft genome of Portunus trituberculatus and its Hox gene families provides insights of decapod evolution.</title>
        <authorList>
            <person name="Jeong J.-H."/>
            <person name="Song I."/>
            <person name="Kim S."/>
            <person name="Choi T."/>
            <person name="Kim D."/>
            <person name="Ryu S."/>
            <person name="Kim W."/>
        </authorList>
    </citation>
    <scope>NUCLEOTIDE SEQUENCE [LARGE SCALE GENOMIC DNA]</scope>
    <source>
        <tissue evidence="1">Muscle</tissue>
    </source>
</reference>
<dbReference type="EMBL" id="VSRR010094558">
    <property type="protein sequence ID" value="MPC93346.1"/>
    <property type="molecule type" value="Genomic_DNA"/>
</dbReference>
<proteinExistence type="predicted"/>
<gene>
    <name evidence="1" type="ORF">E2C01_088470</name>
</gene>
<name>A0A5B7JGP4_PORTR</name>
<dbReference type="Proteomes" id="UP000324222">
    <property type="component" value="Unassembled WGS sequence"/>
</dbReference>
<sequence>MSVMLLYVSKTWAVKKDTVCRQEQRKLEECCVQC</sequence>
<evidence type="ECO:0000313" key="1">
    <source>
        <dbReference type="EMBL" id="MPC93346.1"/>
    </source>
</evidence>
<organism evidence="1 2">
    <name type="scientific">Portunus trituberculatus</name>
    <name type="common">Swimming crab</name>
    <name type="synonym">Neptunus trituberculatus</name>
    <dbReference type="NCBI Taxonomy" id="210409"/>
    <lineage>
        <taxon>Eukaryota</taxon>
        <taxon>Metazoa</taxon>
        <taxon>Ecdysozoa</taxon>
        <taxon>Arthropoda</taxon>
        <taxon>Crustacea</taxon>
        <taxon>Multicrustacea</taxon>
        <taxon>Malacostraca</taxon>
        <taxon>Eumalacostraca</taxon>
        <taxon>Eucarida</taxon>
        <taxon>Decapoda</taxon>
        <taxon>Pleocyemata</taxon>
        <taxon>Brachyura</taxon>
        <taxon>Eubrachyura</taxon>
        <taxon>Portunoidea</taxon>
        <taxon>Portunidae</taxon>
        <taxon>Portuninae</taxon>
        <taxon>Portunus</taxon>
    </lineage>
</organism>
<accession>A0A5B7JGP4</accession>
<keyword evidence="2" id="KW-1185">Reference proteome</keyword>
<dbReference type="AlphaFoldDB" id="A0A5B7JGP4"/>
<comment type="caution">
    <text evidence="1">The sequence shown here is derived from an EMBL/GenBank/DDBJ whole genome shotgun (WGS) entry which is preliminary data.</text>
</comment>